<feature type="domain" description="CSD" evidence="3">
    <location>
        <begin position="22"/>
        <end position="90"/>
    </location>
</feature>
<proteinExistence type="predicted"/>
<name>D8M3K2_BLAHO</name>
<dbReference type="GO" id="GO:0005634">
    <property type="term" value="C:nucleus"/>
    <property type="evidence" value="ECO:0007669"/>
    <property type="project" value="TreeGrafter"/>
</dbReference>
<dbReference type="SMART" id="SM00357">
    <property type="entry name" value="CSP"/>
    <property type="match status" value="1"/>
</dbReference>
<dbReference type="GO" id="GO:0005737">
    <property type="term" value="C:cytoplasm"/>
    <property type="evidence" value="ECO:0007669"/>
    <property type="project" value="UniProtKB-SubCell"/>
</dbReference>
<dbReference type="InterPro" id="IPR011129">
    <property type="entry name" value="CSD"/>
</dbReference>
<reference evidence="4" key="1">
    <citation type="submission" date="2010-02" db="EMBL/GenBank/DDBJ databases">
        <title>Sequencing and annotation of the Blastocystis hominis genome.</title>
        <authorList>
            <person name="Wincker P."/>
        </authorList>
    </citation>
    <scope>NUCLEOTIDE SEQUENCE</scope>
    <source>
        <strain evidence="4">Singapore isolate B</strain>
    </source>
</reference>
<protein>
    <submittedName>
        <fullName evidence="4">Cold-shock protein DNA-binding</fullName>
    </submittedName>
</protein>
<evidence type="ECO:0000313" key="5">
    <source>
        <dbReference type="Proteomes" id="UP000008312"/>
    </source>
</evidence>
<dbReference type="InterPro" id="IPR012340">
    <property type="entry name" value="NA-bd_OB-fold"/>
</dbReference>
<evidence type="ECO:0000259" key="3">
    <source>
        <dbReference type="PROSITE" id="PS51857"/>
    </source>
</evidence>
<dbReference type="InParanoid" id="D8M3K2"/>
<keyword evidence="2" id="KW-0963">Cytoplasm</keyword>
<dbReference type="Gene3D" id="2.40.50.140">
    <property type="entry name" value="Nucleic acid-binding proteins"/>
    <property type="match status" value="1"/>
</dbReference>
<dbReference type="EMBL" id="FN668650">
    <property type="protein sequence ID" value="CBK22475.2"/>
    <property type="molecule type" value="Genomic_DNA"/>
</dbReference>
<dbReference type="InterPro" id="IPR051373">
    <property type="entry name" value="Lin-28_RNA-binding"/>
</dbReference>
<keyword evidence="5" id="KW-1185">Reference proteome</keyword>
<organism evidence="4">
    <name type="scientific">Blastocystis hominis</name>
    <dbReference type="NCBI Taxonomy" id="12968"/>
    <lineage>
        <taxon>Eukaryota</taxon>
        <taxon>Sar</taxon>
        <taxon>Stramenopiles</taxon>
        <taxon>Bigyra</taxon>
        <taxon>Opalozoa</taxon>
        <taxon>Opalinata</taxon>
        <taxon>Blastocystidae</taxon>
        <taxon>Blastocystis</taxon>
    </lineage>
</organism>
<dbReference type="InterPro" id="IPR002059">
    <property type="entry name" value="CSP_DNA-bd"/>
</dbReference>
<evidence type="ECO:0000313" key="4">
    <source>
        <dbReference type="EMBL" id="CBK22475.2"/>
    </source>
</evidence>
<dbReference type="AlphaFoldDB" id="D8M3K2"/>
<dbReference type="GO" id="GO:0031054">
    <property type="term" value="P:pre-miRNA processing"/>
    <property type="evidence" value="ECO:0007669"/>
    <property type="project" value="TreeGrafter"/>
</dbReference>
<sequence>MFGLVKSVTSVVPRTAACLRYVYTGKCKWFNNKKGYGFIIPDPGSDLTTDIFVHQSSIKSSGFRFLKEGESVEFDVTDGQKGKVATNVTAPGGLAFNRVLV</sequence>
<dbReference type="Pfam" id="PF00313">
    <property type="entry name" value="CSD"/>
    <property type="match status" value="1"/>
</dbReference>
<dbReference type="GO" id="GO:0003677">
    <property type="term" value="F:DNA binding"/>
    <property type="evidence" value="ECO:0007669"/>
    <property type="project" value="UniProtKB-KW"/>
</dbReference>
<dbReference type="RefSeq" id="XP_012896523.1">
    <property type="nucleotide sequence ID" value="XM_013041069.1"/>
</dbReference>
<dbReference type="SUPFAM" id="SSF50249">
    <property type="entry name" value="Nucleic acid-binding proteins"/>
    <property type="match status" value="1"/>
</dbReference>
<evidence type="ECO:0000256" key="1">
    <source>
        <dbReference type="ARBA" id="ARBA00004496"/>
    </source>
</evidence>
<dbReference type="PROSITE" id="PS51857">
    <property type="entry name" value="CSD_2"/>
    <property type="match status" value="1"/>
</dbReference>
<accession>D8M3K2</accession>
<dbReference type="OrthoDB" id="422005at2759"/>
<dbReference type="PANTHER" id="PTHR46109:SF1">
    <property type="entry name" value="PROTEIN LIN-28 HOMOLOG"/>
    <property type="match status" value="1"/>
</dbReference>
<dbReference type="GeneID" id="24919749"/>
<evidence type="ECO:0000256" key="2">
    <source>
        <dbReference type="ARBA" id="ARBA00022490"/>
    </source>
</evidence>
<dbReference type="GO" id="GO:0003729">
    <property type="term" value="F:mRNA binding"/>
    <property type="evidence" value="ECO:0007669"/>
    <property type="project" value="TreeGrafter"/>
</dbReference>
<gene>
    <name evidence="4" type="ORF">GSBLH_T00002594001</name>
</gene>
<comment type="subcellular location">
    <subcellularLocation>
        <location evidence="1">Cytoplasm</location>
    </subcellularLocation>
</comment>
<dbReference type="OMA" id="INMIGFR"/>
<keyword evidence="4" id="KW-0238">DNA-binding</keyword>
<dbReference type="CDD" id="cd04458">
    <property type="entry name" value="CSP_CDS"/>
    <property type="match status" value="1"/>
</dbReference>
<dbReference type="PANTHER" id="PTHR46109">
    <property type="entry name" value="PROTEIN LIN-28"/>
    <property type="match status" value="1"/>
</dbReference>
<dbReference type="Proteomes" id="UP000008312">
    <property type="component" value="Unassembled WGS sequence"/>
</dbReference>
<dbReference type="PRINTS" id="PR00050">
    <property type="entry name" value="COLDSHOCK"/>
</dbReference>